<evidence type="ECO:0000313" key="1">
    <source>
        <dbReference type="EMBL" id="EJZ87658.1"/>
    </source>
</evidence>
<evidence type="ECO:0000313" key="2">
    <source>
        <dbReference type="Proteomes" id="UP000003994"/>
    </source>
</evidence>
<dbReference type="HOGENOM" id="CLU_2434287_0_0_11"/>
<reference evidence="1 2" key="1">
    <citation type="submission" date="2012-07" db="EMBL/GenBank/DDBJ databases">
        <title>The Genome Sequence of Actinomyces turicensis ACS-279-V-COL4.</title>
        <authorList>
            <consortium name="The Broad Institute Genome Sequencing Platform"/>
            <person name="Earl A."/>
            <person name="Ward D."/>
            <person name="Feldgarden M."/>
            <person name="Gevers D."/>
            <person name="Saerens B."/>
            <person name="Vaneechoutte M."/>
            <person name="Walker B."/>
            <person name="Young S.K."/>
            <person name="Zeng Q."/>
            <person name="Gargeya S."/>
            <person name="Fitzgerald M."/>
            <person name="Haas B."/>
            <person name="Abouelleil A."/>
            <person name="Alvarado L."/>
            <person name="Arachchi H.M."/>
            <person name="Berlin A."/>
            <person name="Chapman S.B."/>
            <person name="Goldberg J."/>
            <person name="Griggs A."/>
            <person name="Gujja S."/>
            <person name="Hansen M."/>
            <person name="Howarth C."/>
            <person name="Imamovic A."/>
            <person name="Larimer J."/>
            <person name="McCowen C."/>
            <person name="Montmayeur A."/>
            <person name="Murphy C."/>
            <person name="Neiman D."/>
            <person name="Pearson M."/>
            <person name="Priest M."/>
            <person name="Roberts A."/>
            <person name="Saif S."/>
            <person name="Shea T."/>
            <person name="Sisk P."/>
            <person name="Sykes S."/>
            <person name="Wortman J."/>
            <person name="Nusbaum C."/>
            <person name="Birren B."/>
        </authorList>
    </citation>
    <scope>NUCLEOTIDE SEQUENCE [LARGE SCALE GENOMIC DNA]</scope>
    <source>
        <strain evidence="1 2">ACS-279-V-Col4</strain>
    </source>
</reference>
<keyword evidence="2" id="KW-1185">Reference proteome</keyword>
<accession>K0YVS6</accession>
<dbReference type="Proteomes" id="UP000003994">
    <property type="component" value="Unassembled WGS sequence"/>
</dbReference>
<dbReference type="AlphaFoldDB" id="K0YVS6"/>
<protein>
    <submittedName>
        <fullName evidence="1">Uncharacterized protein</fullName>
    </submittedName>
</protein>
<name>K0YVS6_9ACTO</name>
<dbReference type="EMBL" id="AGWQ01000003">
    <property type="protein sequence ID" value="EJZ87658.1"/>
    <property type="molecule type" value="Genomic_DNA"/>
</dbReference>
<comment type="caution">
    <text evidence="1">The sequence shown here is derived from an EMBL/GenBank/DDBJ whole genome shotgun (WGS) entry which is preliminary data.</text>
</comment>
<sequence>MQQLEHHNEYIVTFEGTTPDQAGSRYFIAHDYATAQTVGTQLAYQYGFDPNENRIFYRILITVATNTVEVGRDTNYEEVIQQINDEFKPL</sequence>
<proteinExistence type="predicted"/>
<gene>
    <name evidence="1" type="ORF">HMPREF9241_00286</name>
</gene>
<dbReference type="RefSeq" id="WP_006680492.1">
    <property type="nucleotide sequence ID" value="NZ_JH815208.1"/>
</dbReference>
<dbReference type="PATRIC" id="fig|883077.3.peg.272"/>
<organism evidence="1 2">
    <name type="scientific">Schaalia turicensis ACS-279-V-Col4</name>
    <dbReference type="NCBI Taxonomy" id="883077"/>
    <lineage>
        <taxon>Bacteria</taxon>
        <taxon>Bacillati</taxon>
        <taxon>Actinomycetota</taxon>
        <taxon>Actinomycetes</taxon>
        <taxon>Actinomycetales</taxon>
        <taxon>Actinomycetaceae</taxon>
        <taxon>Schaalia</taxon>
    </lineage>
</organism>
<dbReference type="STRING" id="883077.HMPREF9241_00286"/>